<feature type="transmembrane region" description="Helical" evidence="16">
    <location>
        <begin position="115"/>
        <end position="136"/>
    </location>
</feature>
<dbReference type="FunFam" id="1.20.120.1760:FF:000002">
    <property type="entry name" value="Choline/ethanolamine phosphotransferase 1"/>
    <property type="match status" value="1"/>
</dbReference>
<evidence type="ECO:0000256" key="10">
    <source>
        <dbReference type="ARBA" id="ARBA00036651"/>
    </source>
</evidence>
<evidence type="ECO:0000256" key="11">
    <source>
        <dbReference type="ARBA" id="ARBA00036890"/>
    </source>
</evidence>
<feature type="transmembrane region" description="Helical" evidence="16">
    <location>
        <begin position="345"/>
        <end position="368"/>
    </location>
</feature>
<dbReference type="Gene3D" id="1.20.120.1760">
    <property type="match status" value="1"/>
</dbReference>
<dbReference type="GO" id="GO:0004307">
    <property type="term" value="F:ethanolaminephosphotransferase activity"/>
    <property type="evidence" value="ECO:0007669"/>
    <property type="project" value="TreeGrafter"/>
</dbReference>
<evidence type="ECO:0000256" key="7">
    <source>
        <dbReference type="ARBA" id="ARBA00023209"/>
    </source>
</evidence>
<evidence type="ECO:0000256" key="16">
    <source>
        <dbReference type="SAM" id="Phobius"/>
    </source>
</evidence>
<feature type="transmembrane region" description="Helical" evidence="16">
    <location>
        <begin position="246"/>
        <end position="265"/>
    </location>
</feature>
<feature type="transmembrane region" description="Helical" evidence="16">
    <location>
        <begin position="209"/>
        <end position="226"/>
    </location>
</feature>
<evidence type="ECO:0000256" key="5">
    <source>
        <dbReference type="ARBA" id="ARBA00022989"/>
    </source>
</evidence>
<comment type="catalytic activity">
    <reaction evidence="14">
        <text>CDP-choline + a 1,2-diacyl-sn-glycerol = a 1,2-diacyl-sn-glycero-3-phosphocholine + CMP + H(+)</text>
        <dbReference type="Rhea" id="RHEA:32939"/>
        <dbReference type="ChEBI" id="CHEBI:15378"/>
        <dbReference type="ChEBI" id="CHEBI:17815"/>
        <dbReference type="ChEBI" id="CHEBI:57643"/>
        <dbReference type="ChEBI" id="CHEBI:58779"/>
        <dbReference type="ChEBI" id="CHEBI:60377"/>
        <dbReference type="EC" id="2.7.8.2"/>
    </reaction>
    <physiologicalReaction direction="left-to-right" evidence="14">
        <dbReference type="Rhea" id="RHEA:32940"/>
    </physiologicalReaction>
</comment>
<feature type="transmembrane region" description="Helical" evidence="16">
    <location>
        <begin position="142"/>
        <end position="160"/>
    </location>
</feature>
<dbReference type="GO" id="GO:0005789">
    <property type="term" value="C:endoplasmic reticulum membrane"/>
    <property type="evidence" value="ECO:0007669"/>
    <property type="project" value="TreeGrafter"/>
</dbReference>
<dbReference type="PANTHER" id="PTHR10414">
    <property type="entry name" value="ETHANOLAMINEPHOSPHOTRANSFERASE"/>
    <property type="match status" value="1"/>
</dbReference>
<evidence type="ECO:0000256" key="4">
    <source>
        <dbReference type="ARBA" id="ARBA00022692"/>
    </source>
</evidence>
<keyword evidence="6 16" id="KW-0472">Membrane</keyword>
<evidence type="ECO:0000256" key="2">
    <source>
        <dbReference type="ARBA" id="ARBA00010441"/>
    </source>
</evidence>
<protein>
    <recommendedName>
        <fullName evidence="13">diacylglycerol cholinephosphotransferase</fullName>
        <ecNumber evidence="13">2.7.8.2</ecNumber>
    </recommendedName>
</protein>
<dbReference type="PROSITE" id="PS00379">
    <property type="entry name" value="CDP_ALCOHOL_P_TRANSF"/>
    <property type="match status" value="1"/>
</dbReference>
<evidence type="ECO:0000256" key="14">
    <source>
        <dbReference type="ARBA" id="ARBA00048570"/>
    </source>
</evidence>
<comment type="caution">
    <text evidence="17">The sequence shown here is derived from an EMBL/GenBank/DDBJ whole genome shotgun (WGS) entry which is preliminary data.</text>
</comment>
<keyword evidence="5 16" id="KW-1133">Transmembrane helix</keyword>
<dbReference type="InterPro" id="IPR048254">
    <property type="entry name" value="CDP_ALCOHOL_P_TRANSF_CS"/>
</dbReference>
<keyword evidence="18" id="KW-1185">Reference proteome</keyword>
<evidence type="ECO:0000256" key="1">
    <source>
        <dbReference type="ARBA" id="ARBA00004141"/>
    </source>
</evidence>
<evidence type="ECO:0000256" key="3">
    <source>
        <dbReference type="ARBA" id="ARBA00022679"/>
    </source>
</evidence>
<dbReference type="OrthoDB" id="196717at2759"/>
<proteinExistence type="inferred from homology"/>
<dbReference type="EMBL" id="VUJU01001113">
    <property type="protein sequence ID" value="KAF0766747.1"/>
    <property type="molecule type" value="Genomic_DNA"/>
</dbReference>
<comment type="catalytic activity">
    <reaction evidence="10">
        <text>1,2-dioctanoyl-sn-glycerol + CDP-choline = 1,2-dioctanoyl-sn-glycero-3-phosphocholine + CMP + H(+)</text>
        <dbReference type="Rhea" id="RHEA:54232"/>
        <dbReference type="ChEBI" id="CHEBI:15378"/>
        <dbReference type="ChEBI" id="CHEBI:58779"/>
        <dbReference type="ChEBI" id="CHEBI:60377"/>
        <dbReference type="ChEBI" id="CHEBI:76979"/>
        <dbReference type="ChEBI" id="CHEBI:78228"/>
    </reaction>
    <physiologicalReaction direction="left-to-right" evidence="10">
        <dbReference type="Rhea" id="RHEA:54233"/>
    </physiologicalReaction>
</comment>
<comment type="similarity">
    <text evidence="2 15">Belongs to the CDP-alcohol phosphatidyltransferase class-I family.</text>
</comment>
<keyword evidence="7" id="KW-0444">Lipid biosynthesis</keyword>
<evidence type="ECO:0000256" key="9">
    <source>
        <dbReference type="ARBA" id="ARBA00036100"/>
    </source>
</evidence>
<keyword evidence="4 16" id="KW-0812">Transmembrane</keyword>
<dbReference type="GO" id="GO:0004142">
    <property type="term" value="F:diacylglycerol cholinephosphotransferase activity"/>
    <property type="evidence" value="ECO:0007669"/>
    <property type="project" value="UniProtKB-EC"/>
</dbReference>
<keyword evidence="7" id="KW-0443">Lipid metabolism</keyword>
<reference evidence="17 18" key="1">
    <citation type="submission" date="2019-08" db="EMBL/GenBank/DDBJ databases">
        <title>Whole genome of Aphis craccivora.</title>
        <authorList>
            <person name="Voronova N.V."/>
            <person name="Shulinski R.S."/>
            <person name="Bandarenka Y.V."/>
            <person name="Zhorov D.G."/>
            <person name="Warner D."/>
        </authorList>
    </citation>
    <scope>NUCLEOTIDE SEQUENCE [LARGE SCALE GENOMIC DNA]</scope>
    <source>
        <strain evidence="17">180601</strain>
        <tissue evidence="17">Whole Body</tissue>
    </source>
</reference>
<evidence type="ECO:0000256" key="8">
    <source>
        <dbReference type="ARBA" id="ARBA00023264"/>
    </source>
</evidence>
<keyword evidence="3 15" id="KW-0808">Transferase</keyword>
<comment type="catalytic activity">
    <reaction evidence="9">
        <text>1-hexadecanoyl-2-(4Z,7Z,10Z,13Z,16Z,19Z-docosahexaenoyl)-sn-glycerol + CDP-choline = 1-hexadecanoyl-2-(4Z,7Z,10Z,13Z,16Z,19Z-docosahexaenoyl)-sn-glycero-3-phosphocholine + CMP + H(+)</text>
        <dbReference type="Rhea" id="RHEA:54332"/>
        <dbReference type="ChEBI" id="CHEBI:15378"/>
        <dbReference type="ChEBI" id="CHEBI:58779"/>
        <dbReference type="ChEBI" id="CHEBI:60377"/>
        <dbReference type="ChEBI" id="CHEBI:74963"/>
        <dbReference type="ChEBI" id="CHEBI:82949"/>
    </reaction>
    <physiologicalReaction direction="left-to-right" evidence="9">
        <dbReference type="Rhea" id="RHEA:54333"/>
    </physiologicalReaction>
</comment>
<dbReference type="Proteomes" id="UP000478052">
    <property type="component" value="Unassembled WGS sequence"/>
</dbReference>
<feature type="non-terminal residue" evidence="17">
    <location>
        <position position="1"/>
    </location>
</feature>
<gene>
    <name evidence="17" type="ORF">FWK35_00007723</name>
</gene>
<evidence type="ECO:0000256" key="6">
    <source>
        <dbReference type="ARBA" id="ARBA00023136"/>
    </source>
</evidence>
<feature type="transmembrane region" description="Helical" evidence="16">
    <location>
        <begin position="277"/>
        <end position="302"/>
    </location>
</feature>
<evidence type="ECO:0000313" key="17">
    <source>
        <dbReference type="EMBL" id="KAF0766747.1"/>
    </source>
</evidence>
<sequence>QLFRNCYTASCSAAVVPRHDVARCWLDVWHGSGLITNQTKYGPIDIRRPLMQCRYSSILTKMFSFTKNKILLPIQLKKLSEHTYKCESRSLTDAYLQPFWNWLVLKTPIWLAPNLITLIGLIVNIVTTLVIIRYSPDANSEIPRWASFLCGFGLFVYQSLDAIDGKQARRTGSSSPLGELFDHGCDSVSTVFITLSACVSVKLGEYPSWMFLQSFFAVGLFYFAHWQTYVSGTLRFGKFDVTETQLSIIFLHLMSAVFGTGIWDYELPFFNVKLKFVLLLMTLVISLVLAKSNLSVILTGGIGKNGSSVAGTSVLSPAIPLLLVVLPGYIISCKSTENIYETHPVLYIMAFGLVTAKITNKLVIAHMTKSPIEYIDSTLIGPAMLFLNQYFDSILPEYYVLCVCMAWTVIDLAVYSMFVCKEICDHLRVYLFYITTTTSTAKSGASFKITGTNSKNGSNNSSSLNQQFKYPSTFTSFIYPSKTKTK</sequence>
<keyword evidence="8" id="KW-1208">Phospholipid metabolism</keyword>
<dbReference type="InterPro" id="IPR014472">
    <property type="entry name" value="CHOPT"/>
</dbReference>
<feature type="transmembrane region" description="Helical" evidence="16">
    <location>
        <begin position="398"/>
        <end position="418"/>
    </location>
</feature>
<evidence type="ECO:0000256" key="13">
    <source>
        <dbReference type="ARBA" id="ARBA00038987"/>
    </source>
</evidence>
<accession>A0A6G0Z804</accession>
<dbReference type="AlphaFoldDB" id="A0A6G0Z804"/>
<dbReference type="Pfam" id="PF01066">
    <property type="entry name" value="CDP-OH_P_transf"/>
    <property type="match status" value="1"/>
</dbReference>
<organism evidence="17 18">
    <name type="scientific">Aphis craccivora</name>
    <name type="common">Cowpea aphid</name>
    <dbReference type="NCBI Taxonomy" id="307492"/>
    <lineage>
        <taxon>Eukaryota</taxon>
        <taxon>Metazoa</taxon>
        <taxon>Ecdysozoa</taxon>
        <taxon>Arthropoda</taxon>
        <taxon>Hexapoda</taxon>
        <taxon>Insecta</taxon>
        <taxon>Pterygota</taxon>
        <taxon>Neoptera</taxon>
        <taxon>Paraneoptera</taxon>
        <taxon>Hemiptera</taxon>
        <taxon>Sternorrhyncha</taxon>
        <taxon>Aphidomorpha</taxon>
        <taxon>Aphidoidea</taxon>
        <taxon>Aphididae</taxon>
        <taxon>Aphidini</taxon>
        <taxon>Aphis</taxon>
        <taxon>Aphis</taxon>
    </lineage>
</organism>
<dbReference type="PANTHER" id="PTHR10414:SF37">
    <property type="entry name" value="BB IN A BOXCAR, ISOFORM C"/>
    <property type="match status" value="1"/>
</dbReference>
<dbReference type="InterPro" id="IPR000462">
    <property type="entry name" value="CDP-OH_P_trans"/>
</dbReference>
<evidence type="ECO:0000313" key="18">
    <source>
        <dbReference type="Proteomes" id="UP000478052"/>
    </source>
</evidence>
<evidence type="ECO:0000256" key="12">
    <source>
        <dbReference type="ARBA" id="ARBA00037890"/>
    </source>
</evidence>
<keyword evidence="7" id="KW-0594">Phospholipid biosynthesis</keyword>
<dbReference type="EC" id="2.7.8.2" evidence="13"/>
<dbReference type="GO" id="GO:0005794">
    <property type="term" value="C:Golgi apparatus"/>
    <property type="evidence" value="ECO:0007669"/>
    <property type="project" value="TreeGrafter"/>
</dbReference>
<comment type="catalytic activity">
    <reaction evidence="11">
        <text>1-hexadecanoyl-2-(9Z-octadecenoyl)-sn-glycerol + CDP-choline = 1-hexadecanoyl-2-(9Z-octadecenoyl)-sn-glycero-3-phosphocholine + CMP + H(+)</text>
        <dbReference type="Rhea" id="RHEA:54244"/>
        <dbReference type="ChEBI" id="CHEBI:15378"/>
        <dbReference type="ChEBI" id="CHEBI:58779"/>
        <dbReference type="ChEBI" id="CHEBI:60377"/>
        <dbReference type="ChEBI" id="CHEBI:73001"/>
        <dbReference type="ChEBI" id="CHEBI:75466"/>
    </reaction>
    <physiologicalReaction direction="left-to-right" evidence="11">
        <dbReference type="Rhea" id="RHEA:54245"/>
    </physiologicalReaction>
</comment>
<dbReference type="GO" id="GO:0006646">
    <property type="term" value="P:phosphatidylethanolamine biosynthetic process"/>
    <property type="evidence" value="ECO:0007669"/>
    <property type="project" value="TreeGrafter"/>
</dbReference>
<feature type="transmembrane region" description="Helical" evidence="16">
    <location>
        <begin position="314"/>
        <end position="333"/>
    </location>
</feature>
<dbReference type="InterPro" id="IPR043130">
    <property type="entry name" value="CDP-OH_PTrfase_TM_dom"/>
</dbReference>
<evidence type="ECO:0000256" key="15">
    <source>
        <dbReference type="RuleBase" id="RU003750"/>
    </source>
</evidence>
<comment type="pathway">
    <text evidence="12">Phospholipid metabolism; phosphatidylcholine biosynthesis; phosphatidylcholine from phosphocholine: step 2/2.</text>
</comment>
<name>A0A6G0Z804_APHCR</name>
<comment type="subcellular location">
    <subcellularLocation>
        <location evidence="1">Membrane</location>
        <topology evidence="1">Multi-pass membrane protein</topology>
    </subcellularLocation>
</comment>